<sequence length="137" mass="15728">MSFTIDLIVTELPSDDKKAWSFIDGMREEYYEDKSGTHPKLKDLHEILTKKYPCLCSFEDDDPAMDDSPWADSPMINNFASKMGMVSIVWSKADEVFPFVLESALSLGIIVADGQSEVIYRPGYTVETKSKPWWKFW</sequence>
<reference evidence="2" key="1">
    <citation type="submission" date="2023-07" db="EMBL/GenBank/DDBJ databases">
        <title>Shewanella mangrovi sp. nov., an acetaldehyde- degrading bacterium isolated from mangrove sediment.</title>
        <authorList>
            <person name="Liu Y."/>
        </authorList>
    </citation>
    <scope>NUCLEOTIDE SEQUENCE [LARGE SCALE GENOMIC DNA]</scope>
    <source>
        <strain evidence="2">C32</strain>
    </source>
</reference>
<dbReference type="Proteomes" id="UP001201549">
    <property type="component" value="Unassembled WGS sequence"/>
</dbReference>
<evidence type="ECO:0000313" key="2">
    <source>
        <dbReference type="Proteomes" id="UP001201549"/>
    </source>
</evidence>
<comment type="caution">
    <text evidence="1">The sequence shown here is derived from an EMBL/GenBank/DDBJ whole genome shotgun (WGS) entry which is preliminary data.</text>
</comment>
<dbReference type="EMBL" id="JAKOGG010000020">
    <property type="protein sequence ID" value="MCS4558369.1"/>
    <property type="molecule type" value="Genomic_DNA"/>
</dbReference>
<dbReference type="RefSeq" id="WP_238898188.1">
    <property type="nucleotide sequence ID" value="NZ_JAKOGG010000020.1"/>
</dbReference>
<gene>
    <name evidence="1" type="ORF">L9G74_18180</name>
</gene>
<organism evidence="1 2">
    <name type="scientific">Shewanella electrica</name>
    <dbReference type="NCBI Taxonomy" id="515560"/>
    <lineage>
        <taxon>Bacteria</taxon>
        <taxon>Pseudomonadati</taxon>
        <taxon>Pseudomonadota</taxon>
        <taxon>Gammaproteobacteria</taxon>
        <taxon>Alteromonadales</taxon>
        <taxon>Shewanellaceae</taxon>
        <taxon>Shewanella</taxon>
    </lineage>
</organism>
<keyword evidence="2" id="KW-1185">Reference proteome</keyword>
<protein>
    <submittedName>
        <fullName evidence="1">Uncharacterized protein</fullName>
    </submittedName>
</protein>
<evidence type="ECO:0000313" key="1">
    <source>
        <dbReference type="EMBL" id="MCS4558369.1"/>
    </source>
</evidence>
<accession>A0ABT2FPU9</accession>
<proteinExistence type="predicted"/>
<name>A0ABT2FPU9_9GAMM</name>